<evidence type="ECO:0000259" key="1">
    <source>
        <dbReference type="Pfam" id="PF01636"/>
    </source>
</evidence>
<proteinExistence type="predicted"/>
<name>A0AAV9WTA4_9PEZI</name>
<reference evidence="2 3" key="1">
    <citation type="submission" date="2019-10" db="EMBL/GenBank/DDBJ databases">
        <authorList>
            <person name="Palmer J.M."/>
        </authorList>
    </citation>
    <scope>NUCLEOTIDE SEQUENCE [LARGE SCALE GENOMIC DNA]</scope>
    <source>
        <strain evidence="2 3">TWF694</strain>
    </source>
</reference>
<sequence>MARIFAPLPPLFEHLSQSEYQTIRDEQPVDKISIGETLRYNGITDVKLCKTSQGRDIIVKAGRTNAIEANFMSILKHAGLPFIPDIYGYYRVVIYNVLVMEFIPGMDLTEKIWKKWSKATRQKFKLQLADALIQLRNVTAEQIERPYGKGLHSPYPTAARFSLGPYKTEEEYNTSRLEILSNSEEPESRIIGERLLAAHCENKSKLSAATTAEEVTTFVATHTDLFNHNIRVDKQGNLTGIIDFGKSGFYPEWAEFAFIQAMNFEDWWGDALEDVMRIVCPRYTKDDPIIKYEVLLKQITDPFSVYWQKNEEGIRNRGKCTVT</sequence>
<comment type="caution">
    <text evidence="2">The sequence shown here is derived from an EMBL/GenBank/DDBJ whole genome shotgun (WGS) entry which is preliminary data.</text>
</comment>
<organism evidence="2 3">
    <name type="scientific">Orbilia ellipsospora</name>
    <dbReference type="NCBI Taxonomy" id="2528407"/>
    <lineage>
        <taxon>Eukaryota</taxon>
        <taxon>Fungi</taxon>
        <taxon>Dikarya</taxon>
        <taxon>Ascomycota</taxon>
        <taxon>Pezizomycotina</taxon>
        <taxon>Orbiliomycetes</taxon>
        <taxon>Orbiliales</taxon>
        <taxon>Orbiliaceae</taxon>
        <taxon>Orbilia</taxon>
    </lineage>
</organism>
<dbReference type="Gene3D" id="3.90.1200.10">
    <property type="match status" value="1"/>
</dbReference>
<dbReference type="Pfam" id="PF01636">
    <property type="entry name" value="APH"/>
    <property type="match status" value="1"/>
</dbReference>
<dbReference type="EMBL" id="JAVHJO010000019">
    <property type="protein sequence ID" value="KAK6523130.1"/>
    <property type="molecule type" value="Genomic_DNA"/>
</dbReference>
<dbReference type="SUPFAM" id="SSF56112">
    <property type="entry name" value="Protein kinase-like (PK-like)"/>
    <property type="match status" value="1"/>
</dbReference>
<dbReference type="InterPro" id="IPR051678">
    <property type="entry name" value="AGP_Transferase"/>
</dbReference>
<dbReference type="PANTHER" id="PTHR21310">
    <property type="entry name" value="AMINOGLYCOSIDE PHOSPHOTRANSFERASE-RELATED-RELATED"/>
    <property type="match status" value="1"/>
</dbReference>
<dbReference type="Proteomes" id="UP001365542">
    <property type="component" value="Unassembled WGS sequence"/>
</dbReference>
<feature type="domain" description="Aminoglycoside phosphotransferase" evidence="1">
    <location>
        <begin position="60"/>
        <end position="274"/>
    </location>
</feature>
<dbReference type="InterPro" id="IPR011009">
    <property type="entry name" value="Kinase-like_dom_sf"/>
</dbReference>
<dbReference type="PANTHER" id="PTHR21310:SF15">
    <property type="entry name" value="AMINOGLYCOSIDE PHOSPHOTRANSFERASE DOMAIN-CONTAINING PROTEIN"/>
    <property type="match status" value="1"/>
</dbReference>
<gene>
    <name evidence="2" type="ORF">TWF694_006025</name>
</gene>
<dbReference type="InterPro" id="IPR002575">
    <property type="entry name" value="Aminoglycoside_PTrfase"/>
</dbReference>
<keyword evidence="3" id="KW-1185">Reference proteome</keyword>
<dbReference type="AlphaFoldDB" id="A0AAV9WTA4"/>
<evidence type="ECO:0000313" key="3">
    <source>
        <dbReference type="Proteomes" id="UP001365542"/>
    </source>
</evidence>
<evidence type="ECO:0000313" key="2">
    <source>
        <dbReference type="EMBL" id="KAK6523130.1"/>
    </source>
</evidence>
<accession>A0AAV9WTA4</accession>
<protein>
    <recommendedName>
        <fullName evidence="1">Aminoglycoside phosphotransferase domain-containing protein</fullName>
    </recommendedName>
</protein>